<evidence type="ECO:0000259" key="6">
    <source>
        <dbReference type="SMART" id="SM00479"/>
    </source>
</evidence>
<reference evidence="8" key="2">
    <citation type="submission" date="2013-04" db="EMBL/GenBank/DDBJ databases">
        <title>Genomic mechanisms accounting for the adaptation to parasitism in nematode-trapping fungi.</title>
        <authorList>
            <person name="Ahren D.G."/>
        </authorList>
    </citation>
    <scope>NUCLEOTIDE SEQUENCE [LARGE SCALE GENOMIC DNA]</scope>
    <source>
        <strain evidence="8">CBS 200.50</strain>
    </source>
</reference>
<keyword evidence="3" id="KW-0378">Hydrolase</keyword>
<dbReference type="OMA" id="EAYCKRC"/>
<feature type="domain" description="Exonuclease" evidence="6">
    <location>
        <begin position="153"/>
        <end position="330"/>
    </location>
</feature>
<dbReference type="PANTHER" id="PTHR12801">
    <property type="entry name" value="RNA EXONUCLEASE REXO1 / RECO3 FAMILY MEMBER-RELATED"/>
    <property type="match status" value="1"/>
</dbReference>
<dbReference type="AlphaFoldDB" id="S8BTP2"/>
<dbReference type="HOGENOM" id="CLU_648859_0_0_1"/>
<dbReference type="GO" id="GO:0005634">
    <property type="term" value="C:nucleus"/>
    <property type="evidence" value="ECO:0007669"/>
    <property type="project" value="TreeGrafter"/>
</dbReference>
<dbReference type="Gene3D" id="3.30.420.10">
    <property type="entry name" value="Ribonuclease H-like superfamily/Ribonuclease H"/>
    <property type="match status" value="1"/>
</dbReference>
<dbReference type="EMBL" id="AQGS01000538">
    <property type="protein sequence ID" value="EPS38632.1"/>
    <property type="molecule type" value="Genomic_DNA"/>
</dbReference>
<name>S8BTP2_DACHA</name>
<dbReference type="InterPro" id="IPR012337">
    <property type="entry name" value="RNaseH-like_sf"/>
</dbReference>
<evidence type="ECO:0000256" key="2">
    <source>
        <dbReference type="ARBA" id="ARBA00022722"/>
    </source>
</evidence>
<dbReference type="GO" id="GO:0004527">
    <property type="term" value="F:exonuclease activity"/>
    <property type="evidence" value="ECO:0007669"/>
    <property type="project" value="UniProtKB-KW"/>
</dbReference>
<dbReference type="SUPFAM" id="SSF53098">
    <property type="entry name" value="Ribonuclease H-like"/>
    <property type="match status" value="1"/>
</dbReference>
<dbReference type="GO" id="GO:0000027">
    <property type="term" value="P:ribosomal large subunit assembly"/>
    <property type="evidence" value="ECO:0007669"/>
    <property type="project" value="TreeGrafter"/>
</dbReference>
<accession>S8BTP2</accession>
<reference evidence="7 8" key="1">
    <citation type="journal article" date="2013" name="PLoS Genet.">
        <title>Genomic mechanisms accounting for the adaptation to parasitism in nematode-trapping fungi.</title>
        <authorList>
            <person name="Meerupati T."/>
            <person name="Andersson K.M."/>
            <person name="Friman E."/>
            <person name="Kumar D."/>
            <person name="Tunlid A."/>
            <person name="Ahren D."/>
        </authorList>
    </citation>
    <scope>NUCLEOTIDE SEQUENCE [LARGE SCALE GENOMIC DNA]</scope>
    <source>
        <strain evidence="7 8">CBS 200.50</strain>
    </source>
</reference>
<dbReference type="InterPro" id="IPR013520">
    <property type="entry name" value="Ribonucl_H"/>
</dbReference>
<dbReference type="SMART" id="SM00479">
    <property type="entry name" value="EXOIII"/>
    <property type="match status" value="1"/>
</dbReference>
<dbReference type="PANTHER" id="PTHR12801:SF45">
    <property type="entry name" value="RNA EXONUCLEASE 4"/>
    <property type="match status" value="1"/>
</dbReference>
<dbReference type="GO" id="GO:0003676">
    <property type="term" value="F:nucleic acid binding"/>
    <property type="evidence" value="ECO:0007669"/>
    <property type="project" value="InterPro"/>
</dbReference>
<dbReference type="eggNOG" id="KOG2248">
    <property type="taxonomic scope" value="Eukaryota"/>
</dbReference>
<gene>
    <name evidence="7" type="ORF">H072_7613</name>
</gene>
<keyword evidence="4" id="KW-0269">Exonuclease</keyword>
<dbReference type="InterPro" id="IPR036397">
    <property type="entry name" value="RNaseH_sf"/>
</dbReference>
<organism evidence="7 8">
    <name type="scientific">Dactylellina haptotyla (strain CBS 200.50)</name>
    <name type="common">Nematode-trapping fungus</name>
    <name type="synonym">Monacrosporium haptotylum</name>
    <dbReference type="NCBI Taxonomy" id="1284197"/>
    <lineage>
        <taxon>Eukaryota</taxon>
        <taxon>Fungi</taxon>
        <taxon>Dikarya</taxon>
        <taxon>Ascomycota</taxon>
        <taxon>Pezizomycotina</taxon>
        <taxon>Orbiliomycetes</taxon>
        <taxon>Orbiliales</taxon>
        <taxon>Orbiliaceae</taxon>
        <taxon>Dactylellina</taxon>
    </lineage>
</organism>
<evidence type="ECO:0000256" key="4">
    <source>
        <dbReference type="ARBA" id="ARBA00022839"/>
    </source>
</evidence>
<keyword evidence="2" id="KW-0540">Nuclease</keyword>
<protein>
    <recommendedName>
        <fullName evidence="6">Exonuclease domain-containing protein</fullName>
    </recommendedName>
</protein>
<dbReference type="STRING" id="1284197.S8BTP2"/>
<dbReference type="GO" id="GO:0006364">
    <property type="term" value="P:rRNA processing"/>
    <property type="evidence" value="ECO:0007669"/>
    <property type="project" value="UniProtKB-KW"/>
</dbReference>
<dbReference type="OrthoDB" id="16516at2759"/>
<evidence type="ECO:0000256" key="5">
    <source>
        <dbReference type="ARBA" id="ARBA00025599"/>
    </source>
</evidence>
<dbReference type="Proteomes" id="UP000015100">
    <property type="component" value="Unassembled WGS sequence"/>
</dbReference>
<sequence>MPGLTASNSSQTWSDFPFTLERQNSIKRFLLPKEKYKSYGYRKEVFSPEELLHKYEAYCKRCNAFALKPDSGILNYQELLKCKVHPGKKMEKEKIWTCCRSTTVIYPGEPTGCQVFPRHDWNSDSQLPRGFWDLHPTPPYKPSANNRYRAARVAVSLDCEMGTNRFNQPELVKLTLIDLFSKEVLIDALVKPQAKIKNMLTFIHGITYKEILSAVNNSKALNGRDAARERIFEFVGPETMVFVHGGANDFLCLRWVHRAIVDTQEVESRIKRIGDNELADWLDDEGTGLEAMCRLRTGVRIRTGSGVHDSLEDAMACRELGVWYGNNLRGEISISDIDIDITPTETKETKREVATVKMQLPRLETQAWPCLGNSTATKSLANSKPPVAVPTWVRPPAISAPTPPVTPKLITDGQMWECRVCKVQIPEASKLAHRVERSHMDKLVLLVQKKGG</sequence>
<evidence type="ECO:0000256" key="3">
    <source>
        <dbReference type="ARBA" id="ARBA00022801"/>
    </source>
</evidence>
<proteinExistence type="predicted"/>
<keyword evidence="1" id="KW-0698">rRNA processing</keyword>
<evidence type="ECO:0000313" key="8">
    <source>
        <dbReference type="Proteomes" id="UP000015100"/>
    </source>
</evidence>
<keyword evidence="8" id="KW-1185">Reference proteome</keyword>
<evidence type="ECO:0000313" key="7">
    <source>
        <dbReference type="EMBL" id="EPS38632.1"/>
    </source>
</evidence>
<dbReference type="InterPro" id="IPR047021">
    <property type="entry name" value="REXO1/3/4-like"/>
</dbReference>
<evidence type="ECO:0000256" key="1">
    <source>
        <dbReference type="ARBA" id="ARBA00022552"/>
    </source>
</evidence>
<comment type="function">
    <text evidence="5">Exoribonuclease involved in ribosome biosynthesis. Involved in the processing of ITS1, the internal transcribed spacer localized between the 18S and 5.8S rRNAs.</text>
</comment>
<comment type="caution">
    <text evidence="7">The sequence shown here is derived from an EMBL/GenBank/DDBJ whole genome shotgun (WGS) entry which is preliminary data.</text>
</comment>